<accession>A0A7Y3YS69</accession>
<dbReference type="CDD" id="cd00093">
    <property type="entry name" value="HTH_XRE"/>
    <property type="match status" value="2"/>
</dbReference>
<proteinExistence type="predicted"/>
<dbReference type="AlphaFoldDB" id="A0A7Y3YS69"/>
<sequence length="633" mass="73074">MSEFSQLLRNFRKELQFTQTEFATYLNQLDDEFNAVDVVTINRWENNKVKPSTYKALKILQYLGGDLFETIKSFKSEQEDTLIETFFNESHGSFQSRISALAGLNKKQGQRNFKSQPLMSEPCDTSVIDRIKLLSKFTKVDISPLDQIDLYLYYSEKKAHGHKLINTDGDIVSHNVGFFFEDHQFEILKTQELDLRLACSLNSGKSINYFNISSHSETKDHVIEHIVSDIQLLSQNKNIKKYSVLVKDPNMMKLLKGLGFEIFKFSEPSAKKCNITFKDKHYGYCILTIDKIDYLTNRNVISLIKDEYSTMMKFPELLREARKKLKLTQKDFAAYINHLDDEFSSVDVVTINRWENSKVKPSNFKALKLLDCLGLDLYTTLKSFDSEDNEDTALLEDFLSERFFSFQSRISSITKGDIEEGCNCKIMPLMTDQNDKAVIDRIKLISQYTKVDPSPLETIDLFLYCSEKKAHGRKLIDVNGDIVSHSLGFFFNEELFEQYKNKRLHLKQACSLDSNHNLNYIVVSGHSEKREQSIANLISDMKLIARNTKIKKFSMMIKNPNALDLMKKLGFEIYKFSEPTEEASNITFKNKSYTYCILTIDKIELLSNKHVIAFINKYGQISTPTNNVLFVGA</sequence>
<name>A0A7Y3YS69_9VIBR</name>
<dbReference type="Proteomes" id="UP000525336">
    <property type="component" value="Unassembled WGS sequence"/>
</dbReference>
<dbReference type="SMART" id="SM00530">
    <property type="entry name" value="HTH_XRE"/>
    <property type="match status" value="2"/>
</dbReference>
<evidence type="ECO:0000259" key="1">
    <source>
        <dbReference type="PROSITE" id="PS50943"/>
    </source>
</evidence>
<dbReference type="EMBL" id="VTXW01000023">
    <property type="protein sequence ID" value="NOH35460.1"/>
    <property type="molecule type" value="Genomic_DNA"/>
</dbReference>
<dbReference type="Pfam" id="PF01381">
    <property type="entry name" value="HTH_3"/>
    <property type="match status" value="2"/>
</dbReference>
<reference evidence="2 3" key="1">
    <citation type="submission" date="2019-09" db="EMBL/GenBank/DDBJ databases">
        <title>Draft genome sequencing and comparative genomics of hatchery-associated Vibrios.</title>
        <authorList>
            <person name="Kehlet-Delgado H."/>
            <person name="Mueller R.S."/>
        </authorList>
    </citation>
    <scope>NUCLEOTIDE SEQUENCE [LARGE SCALE GENOMIC DNA]</scope>
    <source>
        <strain evidence="2 3">00-90-10</strain>
    </source>
</reference>
<dbReference type="RefSeq" id="WP_171368858.1">
    <property type="nucleotide sequence ID" value="NZ_VTXW01000023.1"/>
</dbReference>
<dbReference type="SUPFAM" id="SSF47413">
    <property type="entry name" value="lambda repressor-like DNA-binding domains"/>
    <property type="match status" value="2"/>
</dbReference>
<dbReference type="Gene3D" id="1.10.260.40">
    <property type="entry name" value="lambda repressor-like DNA-binding domains"/>
    <property type="match status" value="2"/>
</dbReference>
<dbReference type="PROSITE" id="PS50943">
    <property type="entry name" value="HTH_CROC1"/>
    <property type="match status" value="2"/>
</dbReference>
<protein>
    <submittedName>
        <fullName evidence="2">Helix-turn-helix transcriptional regulator</fullName>
    </submittedName>
</protein>
<dbReference type="GO" id="GO:0003677">
    <property type="term" value="F:DNA binding"/>
    <property type="evidence" value="ECO:0007669"/>
    <property type="project" value="InterPro"/>
</dbReference>
<gene>
    <name evidence="2" type="ORF">F0245_19190</name>
</gene>
<evidence type="ECO:0000313" key="2">
    <source>
        <dbReference type="EMBL" id="NOH35460.1"/>
    </source>
</evidence>
<dbReference type="InterPro" id="IPR010982">
    <property type="entry name" value="Lambda_DNA-bd_dom_sf"/>
</dbReference>
<organism evidence="2 3">
    <name type="scientific">Vibrio chagasii</name>
    <dbReference type="NCBI Taxonomy" id="170679"/>
    <lineage>
        <taxon>Bacteria</taxon>
        <taxon>Pseudomonadati</taxon>
        <taxon>Pseudomonadota</taxon>
        <taxon>Gammaproteobacteria</taxon>
        <taxon>Vibrionales</taxon>
        <taxon>Vibrionaceae</taxon>
        <taxon>Vibrio</taxon>
    </lineage>
</organism>
<feature type="domain" description="HTH cro/C1-type" evidence="1">
    <location>
        <begin position="318"/>
        <end position="384"/>
    </location>
</feature>
<feature type="domain" description="HTH cro/C1-type" evidence="1">
    <location>
        <begin position="8"/>
        <end position="74"/>
    </location>
</feature>
<evidence type="ECO:0000313" key="3">
    <source>
        <dbReference type="Proteomes" id="UP000525336"/>
    </source>
</evidence>
<dbReference type="InterPro" id="IPR001387">
    <property type="entry name" value="Cro/C1-type_HTH"/>
</dbReference>
<comment type="caution">
    <text evidence="2">The sequence shown here is derived from an EMBL/GenBank/DDBJ whole genome shotgun (WGS) entry which is preliminary data.</text>
</comment>